<dbReference type="EMBL" id="JABBGM010000001">
    <property type="protein sequence ID" value="NML92420.1"/>
    <property type="molecule type" value="Genomic_DNA"/>
</dbReference>
<evidence type="ECO:0000256" key="3">
    <source>
        <dbReference type="ARBA" id="ARBA00023163"/>
    </source>
</evidence>
<evidence type="ECO:0000256" key="1">
    <source>
        <dbReference type="ARBA" id="ARBA00023015"/>
    </source>
</evidence>
<feature type="DNA-binding region" description="H-T-H motif" evidence="4">
    <location>
        <begin position="17"/>
        <end position="36"/>
    </location>
</feature>
<dbReference type="FunFam" id="1.10.10.60:FF:000141">
    <property type="entry name" value="TetR family transcriptional regulator"/>
    <property type="match status" value="1"/>
</dbReference>
<dbReference type="InterPro" id="IPR009057">
    <property type="entry name" value="Homeodomain-like_sf"/>
</dbReference>
<name>A0A7Y0G813_9SPHN</name>
<evidence type="ECO:0000313" key="7">
    <source>
        <dbReference type="Proteomes" id="UP000583556"/>
    </source>
</evidence>
<reference evidence="6 7" key="1">
    <citation type="submission" date="2020-04" db="EMBL/GenBank/DDBJ databases">
        <title>Novosphingobium sp. TW-4 isolated from soil.</title>
        <authorList>
            <person name="Dahal R.H."/>
            <person name="Chaudhary D.K."/>
        </authorList>
    </citation>
    <scope>NUCLEOTIDE SEQUENCE [LARGE SCALE GENOMIC DNA]</scope>
    <source>
        <strain evidence="6 7">TW-4</strain>
    </source>
</reference>
<dbReference type="GO" id="GO:0003700">
    <property type="term" value="F:DNA-binding transcription factor activity"/>
    <property type="evidence" value="ECO:0007669"/>
    <property type="project" value="TreeGrafter"/>
</dbReference>
<evidence type="ECO:0000259" key="5">
    <source>
        <dbReference type="PROSITE" id="PS50977"/>
    </source>
</evidence>
<keyword evidence="3" id="KW-0804">Transcription</keyword>
<dbReference type="Gene3D" id="1.10.10.60">
    <property type="entry name" value="Homeodomain-like"/>
    <property type="match status" value="1"/>
</dbReference>
<dbReference type="Proteomes" id="UP000583556">
    <property type="component" value="Unassembled WGS sequence"/>
</dbReference>
<sequence>MRKASDLFLEEGFAATSMSTIARAVGGSKATLYKYFPTKEALFEAVMENCSQIVLGPICNSSIPRESPRAFLTAVGERLMQGIYTAEAIALNRVVVGDSGRSPEIGRVFFAAGSNRLKTEVVRQLEEFSKAGVLKLQNTLTSAEDFLSLLSGDLHLRIVAGVRKAPDQPEIRAHVARIVDMLLQLWTPSAPSAHPAD</sequence>
<keyword evidence="7" id="KW-1185">Reference proteome</keyword>
<gene>
    <name evidence="6" type="ORF">HHL27_01890</name>
</gene>
<proteinExistence type="predicted"/>
<evidence type="ECO:0000313" key="6">
    <source>
        <dbReference type="EMBL" id="NML92420.1"/>
    </source>
</evidence>
<dbReference type="InterPro" id="IPR050109">
    <property type="entry name" value="HTH-type_TetR-like_transc_reg"/>
</dbReference>
<protein>
    <submittedName>
        <fullName evidence="6">TetR/AcrR family transcriptional regulator</fullName>
    </submittedName>
</protein>
<keyword evidence="1" id="KW-0805">Transcription regulation</keyword>
<dbReference type="AlphaFoldDB" id="A0A7Y0G813"/>
<dbReference type="Gene3D" id="1.10.357.10">
    <property type="entry name" value="Tetracycline Repressor, domain 2"/>
    <property type="match status" value="1"/>
</dbReference>
<dbReference type="PROSITE" id="PS50977">
    <property type="entry name" value="HTH_TETR_2"/>
    <property type="match status" value="1"/>
</dbReference>
<accession>A0A7Y0G813</accession>
<organism evidence="6 7">
    <name type="scientific">Novosphingobium olei</name>
    <dbReference type="NCBI Taxonomy" id="2728851"/>
    <lineage>
        <taxon>Bacteria</taxon>
        <taxon>Pseudomonadati</taxon>
        <taxon>Pseudomonadota</taxon>
        <taxon>Alphaproteobacteria</taxon>
        <taxon>Sphingomonadales</taxon>
        <taxon>Sphingomonadaceae</taxon>
        <taxon>Novosphingobium</taxon>
    </lineage>
</organism>
<dbReference type="GO" id="GO:0000976">
    <property type="term" value="F:transcription cis-regulatory region binding"/>
    <property type="evidence" value="ECO:0007669"/>
    <property type="project" value="TreeGrafter"/>
</dbReference>
<dbReference type="InterPro" id="IPR001647">
    <property type="entry name" value="HTH_TetR"/>
</dbReference>
<dbReference type="InterPro" id="IPR039536">
    <property type="entry name" value="TetR_C_Proteobacteria"/>
</dbReference>
<evidence type="ECO:0000256" key="4">
    <source>
        <dbReference type="PROSITE-ProRule" id="PRU00335"/>
    </source>
</evidence>
<comment type="caution">
    <text evidence="6">The sequence shown here is derived from an EMBL/GenBank/DDBJ whole genome shotgun (WGS) entry which is preliminary data.</text>
</comment>
<keyword evidence="2 4" id="KW-0238">DNA-binding</keyword>
<dbReference type="Pfam" id="PF14246">
    <property type="entry name" value="TetR_C_7"/>
    <property type="match status" value="1"/>
</dbReference>
<dbReference type="Pfam" id="PF00440">
    <property type="entry name" value="TetR_N"/>
    <property type="match status" value="1"/>
</dbReference>
<dbReference type="PANTHER" id="PTHR30055">
    <property type="entry name" value="HTH-TYPE TRANSCRIPTIONAL REGULATOR RUTR"/>
    <property type="match status" value="1"/>
</dbReference>
<dbReference type="RefSeq" id="WP_169491665.1">
    <property type="nucleotide sequence ID" value="NZ_JABBGM010000001.1"/>
</dbReference>
<feature type="domain" description="HTH tetR-type" evidence="5">
    <location>
        <begin position="1"/>
        <end position="54"/>
    </location>
</feature>
<dbReference type="PANTHER" id="PTHR30055:SF146">
    <property type="entry name" value="HTH-TYPE TRANSCRIPTIONAL DUAL REGULATOR CECR"/>
    <property type="match status" value="1"/>
</dbReference>
<dbReference type="SUPFAM" id="SSF46689">
    <property type="entry name" value="Homeodomain-like"/>
    <property type="match status" value="1"/>
</dbReference>
<evidence type="ECO:0000256" key="2">
    <source>
        <dbReference type="ARBA" id="ARBA00023125"/>
    </source>
</evidence>